<evidence type="ECO:0000256" key="1">
    <source>
        <dbReference type="SAM" id="Phobius"/>
    </source>
</evidence>
<dbReference type="AlphaFoldDB" id="U5MPH4"/>
<sequence>MYTFNNIYIDRDNGEMEVKMKKTFRIVFIGLLVSQALALYTIESMIPVPFIAPGAKLGLTNLITVIALYILNNKKDVFLIILLRLLLSTIFNGSLSTFMYGAAGAILSYYVMIFVKKFGKDRVSIVGVSCSGAVFHNIGQLVVASAIVQNIAVMLYLPILSIAGIGTGIFIGVTANFVVKHLSKLPYFKSLNLDL</sequence>
<evidence type="ECO:0000313" key="2">
    <source>
        <dbReference type="EMBL" id="AGX41581.1"/>
    </source>
</evidence>
<dbReference type="Pfam" id="PF07456">
    <property type="entry name" value="Hpre_diP_synt_I"/>
    <property type="match status" value="1"/>
</dbReference>
<gene>
    <name evidence="2" type="ORF">CLSA_c05650</name>
</gene>
<dbReference type="PIRSF" id="PIRSF027391">
    <property type="entry name" value="Hpre_diP_synt_I"/>
    <property type="match status" value="1"/>
</dbReference>
<evidence type="ECO:0008006" key="4">
    <source>
        <dbReference type="Google" id="ProtNLM"/>
    </source>
</evidence>
<name>U5MPH4_CLOSA</name>
<keyword evidence="3" id="KW-1185">Reference proteome</keyword>
<dbReference type="Gene3D" id="1.10.1760.20">
    <property type="match status" value="1"/>
</dbReference>
<keyword evidence="1" id="KW-1133">Transmembrane helix</keyword>
<dbReference type="eggNOG" id="COG4769">
    <property type="taxonomic scope" value="Bacteria"/>
</dbReference>
<feature type="transmembrane region" description="Helical" evidence="1">
    <location>
        <begin position="48"/>
        <end position="70"/>
    </location>
</feature>
<dbReference type="HOGENOM" id="CLU_108933_1_1_9"/>
<evidence type="ECO:0000313" key="3">
    <source>
        <dbReference type="Proteomes" id="UP000017118"/>
    </source>
</evidence>
<dbReference type="InterPro" id="IPR014535">
    <property type="entry name" value="Hpre_diP_synt_I"/>
</dbReference>
<organism evidence="2 3">
    <name type="scientific">Clostridium saccharobutylicum DSM 13864</name>
    <dbReference type="NCBI Taxonomy" id="1345695"/>
    <lineage>
        <taxon>Bacteria</taxon>
        <taxon>Bacillati</taxon>
        <taxon>Bacillota</taxon>
        <taxon>Clostridia</taxon>
        <taxon>Eubacteriales</taxon>
        <taxon>Clostridiaceae</taxon>
        <taxon>Clostridium</taxon>
    </lineage>
</organism>
<dbReference type="KEGG" id="csb:CLSA_c05650"/>
<keyword evidence="1" id="KW-0472">Membrane</keyword>
<feature type="transmembrane region" description="Helical" evidence="1">
    <location>
        <begin position="23"/>
        <end position="42"/>
    </location>
</feature>
<accession>U5MPH4</accession>
<dbReference type="PATRIC" id="fig|1345695.3.peg.503"/>
<protein>
    <recommendedName>
        <fullName evidence="4">Heptaprenyl diphosphate synthase component I</fullName>
    </recommendedName>
</protein>
<dbReference type="InterPro" id="IPR010898">
    <property type="entry name" value="Hpre_diP_synth_I"/>
</dbReference>
<dbReference type="EMBL" id="CP006721">
    <property type="protein sequence ID" value="AGX41581.1"/>
    <property type="molecule type" value="Genomic_DNA"/>
</dbReference>
<keyword evidence="1" id="KW-0812">Transmembrane</keyword>
<dbReference type="Proteomes" id="UP000017118">
    <property type="component" value="Chromosome"/>
</dbReference>
<proteinExistence type="predicted"/>
<feature type="transmembrane region" description="Helical" evidence="1">
    <location>
        <begin position="154"/>
        <end position="179"/>
    </location>
</feature>
<feature type="transmembrane region" description="Helical" evidence="1">
    <location>
        <begin position="127"/>
        <end position="148"/>
    </location>
</feature>
<reference evidence="2 3" key="1">
    <citation type="journal article" date="2013" name="Genome Announc.">
        <title>Complete Genome Sequence of the Solvent Producer Clostridium saccharobutylicum NCP262 (DSM 13864).</title>
        <authorList>
            <person name="Poehlein A."/>
            <person name="Hartwich K."/>
            <person name="Krabben P."/>
            <person name="Ehrenreich A."/>
            <person name="Liebl W."/>
            <person name="Durre P."/>
            <person name="Gottschalk G."/>
            <person name="Daniel R."/>
        </authorList>
    </citation>
    <scope>NUCLEOTIDE SEQUENCE [LARGE SCALE GENOMIC DNA]</scope>
    <source>
        <strain evidence="2">DSM 13864</strain>
    </source>
</reference>